<accession>A0ABN8SNX9</accession>
<evidence type="ECO:0000313" key="2">
    <source>
        <dbReference type="EMBL" id="CAH3192759.1"/>
    </source>
</evidence>
<dbReference type="InterPro" id="IPR011029">
    <property type="entry name" value="DEATH-like_dom_sf"/>
</dbReference>
<organism evidence="2 3">
    <name type="scientific">Porites evermanni</name>
    <dbReference type="NCBI Taxonomy" id="104178"/>
    <lineage>
        <taxon>Eukaryota</taxon>
        <taxon>Metazoa</taxon>
        <taxon>Cnidaria</taxon>
        <taxon>Anthozoa</taxon>
        <taxon>Hexacorallia</taxon>
        <taxon>Scleractinia</taxon>
        <taxon>Fungiina</taxon>
        <taxon>Poritidae</taxon>
        <taxon>Porites</taxon>
    </lineage>
</organism>
<dbReference type="InterPro" id="IPR000488">
    <property type="entry name" value="Death_dom"/>
</dbReference>
<dbReference type="SUPFAM" id="SSF47986">
    <property type="entry name" value="DEATH domain"/>
    <property type="match status" value="3"/>
</dbReference>
<feature type="domain" description="Death" evidence="1">
    <location>
        <begin position="32"/>
        <end position="73"/>
    </location>
</feature>
<dbReference type="Proteomes" id="UP001159427">
    <property type="component" value="Unassembled WGS sequence"/>
</dbReference>
<reference evidence="2 3" key="1">
    <citation type="submission" date="2022-05" db="EMBL/GenBank/DDBJ databases">
        <authorList>
            <consortium name="Genoscope - CEA"/>
            <person name="William W."/>
        </authorList>
    </citation>
    <scope>NUCLEOTIDE SEQUENCE [LARGE SCALE GENOMIC DNA]</scope>
</reference>
<dbReference type="EMBL" id="CALNXI010003283">
    <property type="protein sequence ID" value="CAH3192759.1"/>
    <property type="molecule type" value="Genomic_DNA"/>
</dbReference>
<dbReference type="PANTHER" id="PTHR15077">
    <property type="entry name" value="FAS-ASSOCIATING DEATH DOMAIN-CONTAINING PROTEIN FADD"/>
    <property type="match status" value="1"/>
</dbReference>
<dbReference type="SMART" id="SM00005">
    <property type="entry name" value="DEATH"/>
    <property type="match status" value="2"/>
</dbReference>
<keyword evidence="3" id="KW-1185">Reference proteome</keyword>
<protein>
    <recommendedName>
        <fullName evidence="1">Death domain-containing protein</fullName>
    </recommendedName>
</protein>
<dbReference type="Pfam" id="PF00531">
    <property type="entry name" value="Death"/>
    <property type="match status" value="2"/>
</dbReference>
<dbReference type="InterPro" id="IPR016729">
    <property type="entry name" value="FADD"/>
</dbReference>
<gene>
    <name evidence="2" type="ORF">PEVE_00024499</name>
</gene>
<sequence>MESVSTRCMIDIACDLCRDWKKFGYVNGLSKEVEQIDQDYRKNVFEQSYRILQVWKQKNGSRANYQELGKSFRSGTLLRTDLAEKYCEGRNQSTSKTGNQILEKGHLRTGKVSDTDIVAISNELGAKWIWVGRLLGLEDTDLDDIKENNGSLFECSHTMLRSWTQRSSSQLATYEWLAQALSHTAVGKGLITQKYCIQDIRESQGEGMCHKQCSMSLCRGEGEFLLLSLATFNTTNRSIITVQFAFTLVKIIRSVLMLGASVPLGGEDIQQLNEKMETLQVCNPTESASKLDDDGVRSVENMNDSAIGSRNPLPVPDDCIRKKFISNLPYKVLGALVVKLDPPRELGGDFKDLADEMGFNMDEILYFKSLKNPTETILNRCSSRSIEYLCKKLNVIGRADARLVIDGWIKAQVCKCTLCVTMS</sequence>
<dbReference type="PROSITE" id="PS50017">
    <property type="entry name" value="DEATH_DOMAIN"/>
    <property type="match status" value="2"/>
</dbReference>
<name>A0ABN8SNX9_9CNID</name>
<dbReference type="Gene3D" id="1.10.533.10">
    <property type="entry name" value="Death Domain, Fas"/>
    <property type="match status" value="3"/>
</dbReference>
<evidence type="ECO:0000313" key="3">
    <source>
        <dbReference type="Proteomes" id="UP001159427"/>
    </source>
</evidence>
<evidence type="ECO:0000259" key="1">
    <source>
        <dbReference type="PROSITE" id="PS50017"/>
    </source>
</evidence>
<comment type="caution">
    <text evidence="2">The sequence shown here is derived from an EMBL/GenBank/DDBJ whole genome shotgun (WGS) entry which is preliminary data.</text>
</comment>
<feature type="domain" description="Death" evidence="1">
    <location>
        <begin position="113"/>
        <end position="181"/>
    </location>
</feature>
<dbReference type="PANTHER" id="PTHR15077:SF12">
    <property type="entry name" value="DEATH DOMAIN-CONTAINING PROTEIN"/>
    <property type="match status" value="1"/>
</dbReference>
<dbReference type="CDD" id="cd01670">
    <property type="entry name" value="Death"/>
    <property type="match status" value="2"/>
</dbReference>
<proteinExistence type="predicted"/>